<proteinExistence type="predicted"/>
<dbReference type="Pfam" id="PF18559">
    <property type="entry name" value="Exop_C"/>
    <property type="match status" value="1"/>
</dbReference>
<feature type="chain" id="PRO_5007566631" evidence="3">
    <location>
        <begin position="25"/>
        <end position="913"/>
    </location>
</feature>
<evidence type="ECO:0000256" key="1">
    <source>
        <dbReference type="ARBA" id="ARBA00022801"/>
    </source>
</evidence>
<dbReference type="InterPro" id="IPR036881">
    <property type="entry name" value="Glyco_hydro_3_C_sf"/>
</dbReference>
<dbReference type="Gene3D" id="3.20.20.300">
    <property type="entry name" value="Glycoside hydrolase, family 3, N-terminal domain"/>
    <property type="match status" value="1"/>
</dbReference>
<evidence type="ECO:0000256" key="2">
    <source>
        <dbReference type="SAM" id="MobiDB-lite"/>
    </source>
</evidence>
<dbReference type="InterPro" id="IPR041443">
    <property type="entry name" value="Exop_C"/>
</dbReference>
<feature type="signal peptide" evidence="3">
    <location>
        <begin position="1"/>
        <end position="24"/>
    </location>
</feature>
<dbReference type="InterPro" id="IPR017853">
    <property type="entry name" value="GH"/>
</dbReference>
<dbReference type="Proteomes" id="UP000075260">
    <property type="component" value="Unassembled WGS sequence"/>
</dbReference>
<dbReference type="GO" id="GO:0008422">
    <property type="term" value="F:beta-glucosidase activity"/>
    <property type="evidence" value="ECO:0007669"/>
    <property type="project" value="TreeGrafter"/>
</dbReference>
<dbReference type="PANTHER" id="PTHR30620">
    <property type="entry name" value="PERIPLASMIC BETA-GLUCOSIDASE-RELATED"/>
    <property type="match status" value="1"/>
</dbReference>
<dbReference type="GO" id="GO:0009251">
    <property type="term" value="P:glucan catabolic process"/>
    <property type="evidence" value="ECO:0007669"/>
    <property type="project" value="TreeGrafter"/>
</dbReference>
<dbReference type="PANTHER" id="PTHR30620:SF77">
    <property type="entry name" value="LYSOSOMAL BETA GLUCOSIDASE-LIKE"/>
    <property type="match status" value="1"/>
</dbReference>
<dbReference type="InterPro" id="IPR002772">
    <property type="entry name" value="Glyco_hydro_3_C"/>
</dbReference>
<feature type="compositionally biased region" description="Gly residues" evidence="2">
    <location>
        <begin position="36"/>
        <end position="77"/>
    </location>
</feature>
<dbReference type="Pfam" id="PF00933">
    <property type="entry name" value="Glyco_hydro_3"/>
    <property type="match status" value="1"/>
</dbReference>
<name>A0A150Q838_SORCE</name>
<dbReference type="AlphaFoldDB" id="A0A150Q838"/>
<gene>
    <name evidence="7" type="ORF">BE15_18890</name>
</gene>
<feature type="domain" description="ExoP galactose-binding-like" evidence="6">
    <location>
        <begin position="756"/>
        <end position="900"/>
    </location>
</feature>
<dbReference type="RefSeq" id="WP_061611853.1">
    <property type="nucleotide sequence ID" value="NZ_JEMA01000936.1"/>
</dbReference>
<dbReference type="InterPro" id="IPR051915">
    <property type="entry name" value="Cellulose_Degrad_GH3"/>
</dbReference>
<organism evidence="7 8">
    <name type="scientific">Sorangium cellulosum</name>
    <name type="common">Polyangium cellulosum</name>
    <dbReference type="NCBI Taxonomy" id="56"/>
    <lineage>
        <taxon>Bacteria</taxon>
        <taxon>Pseudomonadati</taxon>
        <taxon>Myxococcota</taxon>
        <taxon>Polyangia</taxon>
        <taxon>Polyangiales</taxon>
        <taxon>Polyangiaceae</taxon>
        <taxon>Sorangium</taxon>
    </lineage>
</organism>
<dbReference type="Pfam" id="PF01915">
    <property type="entry name" value="Glyco_hydro_3_C"/>
    <property type="match status" value="1"/>
</dbReference>
<dbReference type="SUPFAM" id="SSF52279">
    <property type="entry name" value="Beta-D-glucan exohydrolase, C-terminal domain"/>
    <property type="match status" value="1"/>
</dbReference>
<dbReference type="InterPro" id="IPR001764">
    <property type="entry name" value="Glyco_hydro_3_N"/>
</dbReference>
<evidence type="ECO:0000259" key="5">
    <source>
        <dbReference type="Pfam" id="PF01915"/>
    </source>
</evidence>
<keyword evidence="1" id="KW-0378">Hydrolase</keyword>
<dbReference type="OrthoDB" id="9781691at2"/>
<protein>
    <submittedName>
        <fullName evidence="7">Beta-glucosidase</fullName>
    </submittedName>
</protein>
<dbReference type="InterPro" id="IPR036962">
    <property type="entry name" value="Glyco_hydro_3_N_sf"/>
</dbReference>
<evidence type="ECO:0000313" key="8">
    <source>
        <dbReference type="Proteomes" id="UP000075260"/>
    </source>
</evidence>
<comment type="caution">
    <text evidence="7">The sequence shown here is derived from an EMBL/GenBank/DDBJ whole genome shotgun (WGS) entry which is preliminary data.</text>
</comment>
<dbReference type="SUPFAM" id="SSF49785">
    <property type="entry name" value="Galactose-binding domain-like"/>
    <property type="match status" value="1"/>
</dbReference>
<evidence type="ECO:0000256" key="3">
    <source>
        <dbReference type="SAM" id="SignalP"/>
    </source>
</evidence>
<evidence type="ECO:0000259" key="4">
    <source>
        <dbReference type="Pfam" id="PF00933"/>
    </source>
</evidence>
<feature type="domain" description="Glycoside hydrolase family 3 N-terminal" evidence="4">
    <location>
        <begin position="110"/>
        <end position="437"/>
    </location>
</feature>
<evidence type="ECO:0000259" key="6">
    <source>
        <dbReference type="Pfam" id="PF18559"/>
    </source>
</evidence>
<reference evidence="7 8" key="1">
    <citation type="submission" date="2014-02" db="EMBL/GenBank/DDBJ databases">
        <title>The small core and large imbalanced accessory genome model reveals a collaborative survival strategy of Sorangium cellulosum strains in nature.</title>
        <authorList>
            <person name="Han K."/>
            <person name="Peng R."/>
            <person name="Blom J."/>
            <person name="Li Y.-Z."/>
        </authorList>
    </citation>
    <scope>NUCLEOTIDE SEQUENCE [LARGE SCALE GENOMIC DNA]</scope>
    <source>
        <strain evidence="7 8">So0008-312</strain>
    </source>
</reference>
<accession>A0A150Q838</accession>
<dbReference type="Gene3D" id="3.40.50.1700">
    <property type="entry name" value="Glycoside hydrolase family 3 C-terminal domain"/>
    <property type="match status" value="1"/>
</dbReference>
<dbReference type="EMBL" id="JEMA01000936">
    <property type="protein sequence ID" value="KYF64130.1"/>
    <property type="molecule type" value="Genomic_DNA"/>
</dbReference>
<dbReference type="SUPFAM" id="SSF51445">
    <property type="entry name" value="(Trans)glycosidases"/>
    <property type="match status" value="1"/>
</dbReference>
<keyword evidence="3" id="KW-0732">Signal</keyword>
<dbReference type="InterPro" id="IPR008979">
    <property type="entry name" value="Galactose-bd-like_sf"/>
</dbReference>
<feature type="domain" description="Glycoside hydrolase family 3 C-terminal" evidence="5">
    <location>
        <begin position="482"/>
        <end position="696"/>
    </location>
</feature>
<dbReference type="Gene3D" id="2.60.120.430">
    <property type="entry name" value="Galactose-binding lectin"/>
    <property type="match status" value="1"/>
</dbReference>
<feature type="region of interest" description="Disordered" evidence="2">
    <location>
        <begin position="24"/>
        <end position="80"/>
    </location>
</feature>
<sequence length="913" mass="94567">MKHSNRHARWLLLAALTIPVPACGDDSTDRPADPTGSGGSGGGATTGTGGGGGGGEGGSGAGTTTGTGAGGGGGAGGETASVEWPTVTSEIPLDPEIEGAIAELLAQMSVAQKVGQMVQPEILAITPDQVREYHIGSVLNGGGSWPGGSKHATAADWVALADAYYTASTDTSGASGEHLGIPVLWGVDAVHGHNNVIGATLFPQNIGLGAMNDPDLIEEIGAITATEVAVTGLDWAFAPTLAVVRDDRWGRSYEGYSEDPEIVKSYAGRMIRGLQGRPADSADLFSGTHVIATAKHFMGDGGTEQGKDQGNTVCSEEDLRDIHAQGYFSALEAGAQTVMASFSSWNGDKMHGHQYLLTDILKGQLGFTGFVIGDWNGHGQLPGCTNSQCAAAINAGVDMIMVPSDWMAFIENTIAQVESGEIPISRIDDAVTRILRVKMRAGLFGPRANKGAPSTRSVAGDAALLAAPEHRAVAREAVRKSLVLLKNKGGVLPLSKSMNVLVAGKTADSIQNQSGGWTLTWQGTGNTNADFPNAQSIYAGIEETLTGAGMDGTATLSPDGAAAADTFDAAIVVIGETPYAEGQGDIGKFETLEHAKLHPEDLAVIDTIRAQAPDVPIVTVFVSGRPLHTNKELNRSDAFVAAWLPGSEGGGVADVLFGDHEFQGKLSFSWPSADCQTPINKGDGEEPLFPYGHGLTTTDADVLGDDLPEVSTGHGCAAPDPGMAGTTNEPLEIFVDGDEKGDYVLRIGGPSNWGGMDVGMGATLPDGEVSVSTVDGEIQGSAKQVTWSATGQIYAQVSAGVPGVDLSPYYNSETSIVFRARVDAPPEGTLVTLAAHCEYPCSGDIDIAGTLTSIADGQWHEVSVPLKCLTDKGLDITNVNTPFLIYSDSPMDVAIEDVRWEPFTAGPTPTCTF</sequence>
<dbReference type="PRINTS" id="PR00133">
    <property type="entry name" value="GLHYDRLASE3"/>
</dbReference>
<evidence type="ECO:0000313" key="7">
    <source>
        <dbReference type="EMBL" id="KYF64130.1"/>
    </source>
</evidence>